<gene>
    <name evidence="6" type="primary">LOC109463928</name>
</gene>
<organism evidence="5 6">
    <name type="scientific">Branchiostoma belcheri</name>
    <name type="common">Amphioxus</name>
    <dbReference type="NCBI Taxonomy" id="7741"/>
    <lineage>
        <taxon>Eukaryota</taxon>
        <taxon>Metazoa</taxon>
        <taxon>Chordata</taxon>
        <taxon>Cephalochordata</taxon>
        <taxon>Leptocardii</taxon>
        <taxon>Amphioxiformes</taxon>
        <taxon>Branchiostomatidae</taxon>
        <taxon>Branchiostoma</taxon>
    </lineage>
</organism>
<dbReference type="OrthoDB" id="26525at2759"/>
<dbReference type="PROSITE" id="PS50222">
    <property type="entry name" value="EF_HAND_2"/>
    <property type="match status" value="4"/>
</dbReference>
<dbReference type="GeneID" id="109463928"/>
<keyword evidence="5" id="KW-1185">Reference proteome</keyword>
<dbReference type="InterPro" id="IPR039647">
    <property type="entry name" value="EF_hand_pair_protein_CML-like"/>
</dbReference>
<name>A0A6P4XWD5_BRABE</name>
<feature type="domain" description="EF-hand" evidence="4">
    <location>
        <begin position="35"/>
        <end position="70"/>
    </location>
</feature>
<feature type="domain" description="EF-hand" evidence="4">
    <location>
        <begin position="116"/>
        <end position="148"/>
    </location>
</feature>
<protein>
    <submittedName>
        <fullName evidence="6">Squidulin-like</fullName>
    </submittedName>
</protein>
<dbReference type="InterPro" id="IPR011992">
    <property type="entry name" value="EF-hand-dom_pair"/>
</dbReference>
<sequence length="148" mass="16583">MADIKAIFEKYDVNKDGSISTSELKAVVKEFGLPPCDHLVGQIIKDCDQNGNGKLELEEFNVVIQVLQQVQISMADPQVMAGEMKKMFQEFDKNGDGFLSKEEMQAAMTKVHGINMSDESCNKLLNVADKNKDGKLDYNEFVNMLTQQ</sequence>
<dbReference type="PROSITE" id="PS00018">
    <property type="entry name" value="EF_HAND_1"/>
    <property type="match status" value="4"/>
</dbReference>
<evidence type="ECO:0000256" key="1">
    <source>
        <dbReference type="ARBA" id="ARBA00022723"/>
    </source>
</evidence>
<dbReference type="AlphaFoldDB" id="A0A6P4XWD5"/>
<dbReference type="SMART" id="SM00054">
    <property type="entry name" value="EFh"/>
    <property type="match status" value="4"/>
</dbReference>
<dbReference type="InterPro" id="IPR002048">
    <property type="entry name" value="EF_hand_dom"/>
</dbReference>
<dbReference type="KEGG" id="bbel:109463928"/>
<dbReference type="PANTHER" id="PTHR10891">
    <property type="entry name" value="EF-HAND CALCIUM-BINDING DOMAIN CONTAINING PROTEIN"/>
    <property type="match status" value="1"/>
</dbReference>
<feature type="domain" description="EF-hand" evidence="4">
    <location>
        <begin position="79"/>
        <end position="114"/>
    </location>
</feature>
<evidence type="ECO:0000256" key="3">
    <source>
        <dbReference type="ARBA" id="ARBA00022837"/>
    </source>
</evidence>
<evidence type="ECO:0000256" key="2">
    <source>
        <dbReference type="ARBA" id="ARBA00022737"/>
    </source>
</evidence>
<keyword evidence="1" id="KW-0479">Metal-binding</keyword>
<dbReference type="Pfam" id="PF13499">
    <property type="entry name" value="EF-hand_7"/>
    <property type="match status" value="2"/>
</dbReference>
<dbReference type="Gene3D" id="1.10.238.10">
    <property type="entry name" value="EF-hand"/>
    <property type="match status" value="2"/>
</dbReference>
<feature type="domain" description="EF-hand" evidence="4">
    <location>
        <begin position="1"/>
        <end position="34"/>
    </location>
</feature>
<dbReference type="InterPro" id="IPR018247">
    <property type="entry name" value="EF_Hand_1_Ca_BS"/>
</dbReference>
<keyword evidence="3" id="KW-0106">Calcium</keyword>
<evidence type="ECO:0000313" key="5">
    <source>
        <dbReference type="Proteomes" id="UP000515135"/>
    </source>
</evidence>
<dbReference type="FunFam" id="1.10.238.10:FF:000003">
    <property type="entry name" value="Calmodulin A"/>
    <property type="match status" value="1"/>
</dbReference>
<reference evidence="6" key="1">
    <citation type="submission" date="2025-08" db="UniProtKB">
        <authorList>
            <consortium name="RefSeq"/>
        </authorList>
    </citation>
    <scope>IDENTIFICATION</scope>
    <source>
        <tissue evidence="6">Gonad</tissue>
    </source>
</reference>
<dbReference type="GO" id="GO:0005509">
    <property type="term" value="F:calcium ion binding"/>
    <property type="evidence" value="ECO:0007669"/>
    <property type="project" value="InterPro"/>
</dbReference>
<evidence type="ECO:0000313" key="6">
    <source>
        <dbReference type="RefSeq" id="XP_019616383.1"/>
    </source>
</evidence>
<keyword evidence="2" id="KW-0677">Repeat</keyword>
<dbReference type="CDD" id="cd15898">
    <property type="entry name" value="EFh_PI-PLC"/>
    <property type="match status" value="1"/>
</dbReference>
<proteinExistence type="predicted"/>
<accession>A0A6P4XWD5</accession>
<dbReference type="CDD" id="cd00051">
    <property type="entry name" value="EFh"/>
    <property type="match status" value="1"/>
</dbReference>
<dbReference type="Proteomes" id="UP000515135">
    <property type="component" value="Unplaced"/>
</dbReference>
<evidence type="ECO:0000259" key="4">
    <source>
        <dbReference type="PROSITE" id="PS50222"/>
    </source>
</evidence>
<dbReference type="RefSeq" id="XP_019616383.1">
    <property type="nucleotide sequence ID" value="XM_019760824.1"/>
</dbReference>
<dbReference type="SUPFAM" id="SSF47473">
    <property type="entry name" value="EF-hand"/>
    <property type="match status" value="1"/>
</dbReference>